<name>A0A9N9E5I5_9GLOM</name>
<accession>A0A9N9E5I5</accession>
<organism evidence="1 2">
    <name type="scientific">Diversispora eburnea</name>
    <dbReference type="NCBI Taxonomy" id="1213867"/>
    <lineage>
        <taxon>Eukaryota</taxon>
        <taxon>Fungi</taxon>
        <taxon>Fungi incertae sedis</taxon>
        <taxon>Mucoromycota</taxon>
        <taxon>Glomeromycotina</taxon>
        <taxon>Glomeromycetes</taxon>
        <taxon>Diversisporales</taxon>
        <taxon>Diversisporaceae</taxon>
        <taxon>Diversispora</taxon>
    </lineage>
</organism>
<dbReference type="Proteomes" id="UP000789706">
    <property type="component" value="Unassembled WGS sequence"/>
</dbReference>
<dbReference type="Gene3D" id="3.40.50.300">
    <property type="entry name" value="P-loop containing nucleotide triphosphate hydrolases"/>
    <property type="match status" value="1"/>
</dbReference>
<dbReference type="AlphaFoldDB" id="A0A9N9E5I5"/>
<keyword evidence="2" id="KW-1185">Reference proteome</keyword>
<sequence length="231" mass="26492">TANKITEDIMKLSDICEVYSDPKNFFLLPFPYPGEVKPIDRFAINDDGFFTFMGRKKFSDVLSEINTFKSGTGYMEMFIYGTVGYGKSHILTAIACFLLRSGKRVVYLPDCRKLAVDPTEYIQSALFLTYVDDDAKTNKINACESFDQIIKFCRSLDEKLYFIVDQMNALDEYNDTGINTNLKQKIKGDIDRMCWGHFYIKSSSANNHAVLHLKQKQTNEKKITLYGGFDE</sequence>
<proteinExistence type="predicted"/>
<reference evidence="1" key="1">
    <citation type="submission" date="2021-06" db="EMBL/GenBank/DDBJ databases">
        <authorList>
            <person name="Kallberg Y."/>
            <person name="Tangrot J."/>
            <person name="Rosling A."/>
        </authorList>
    </citation>
    <scope>NUCLEOTIDE SEQUENCE</scope>
    <source>
        <strain evidence="1">AZ414A</strain>
    </source>
</reference>
<feature type="non-terminal residue" evidence="1">
    <location>
        <position position="231"/>
    </location>
</feature>
<dbReference type="InterPro" id="IPR027417">
    <property type="entry name" value="P-loop_NTPase"/>
</dbReference>
<gene>
    <name evidence="1" type="ORF">DEBURN_LOCUS11747</name>
</gene>
<evidence type="ECO:0000313" key="1">
    <source>
        <dbReference type="EMBL" id="CAG8660646.1"/>
    </source>
</evidence>
<evidence type="ECO:0000313" key="2">
    <source>
        <dbReference type="Proteomes" id="UP000789706"/>
    </source>
</evidence>
<protein>
    <submittedName>
        <fullName evidence="1">1384_t:CDS:1</fullName>
    </submittedName>
</protein>
<dbReference type="EMBL" id="CAJVPK010008392">
    <property type="protein sequence ID" value="CAG8660646.1"/>
    <property type="molecule type" value="Genomic_DNA"/>
</dbReference>
<comment type="caution">
    <text evidence="1">The sequence shown here is derived from an EMBL/GenBank/DDBJ whole genome shotgun (WGS) entry which is preliminary data.</text>
</comment>
<dbReference type="OrthoDB" id="3171351at2759"/>
<dbReference type="SUPFAM" id="SSF52540">
    <property type="entry name" value="P-loop containing nucleoside triphosphate hydrolases"/>
    <property type="match status" value="1"/>
</dbReference>
<feature type="non-terminal residue" evidence="1">
    <location>
        <position position="1"/>
    </location>
</feature>